<evidence type="ECO:0000313" key="1">
    <source>
        <dbReference type="EMBL" id="KTC97426.1"/>
    </source>
</evidence>
<name>A0A0W0TPA0_9GAMM</name>
<dbReference type="PATRIC" id="fig|45065.4.peg.1898"/>
<keyword evidence="2" id="KW-1185">Reference proteome</keyword>
<organism evidence="1 2">
    <name type="scientific">Legionella geestiana</name>
    <dbReference type="NCBI Taxonomy" id="45065"/>
    <lineage>
        <taxon>Bacteria</taxon>
        <taxon>Pseudomonadati</taxon>
        <taxon>Pseudomonadota</taxon>
        <taxon>Gammaproteobacteria</taxon>
        <taxon>Legionellales</taxon>
        <taxon>Legionellaceae</taxon>
        <taxon>Legionella</taxon>
    </lineage>
</organism>
<dbReference type="Proteomes" id="UP000054785">
    <property type="component" value="Unassembled WGS sequence"/>
</dbReference>
<comment type="caution">
    <text evidence="1">The sequence shown here is derived from an EMBL/GenBank/DDBJ whole genome shotgun (WGS) entry which is preliminary data.</text>
</comment>
<accession>A0A0W0TPA0</accession>
<dbReference type="STRING" id="45065.Lgee_1747"/>
<evidence type="ECO:0000313" key="2">
    <source>
        <dbReference type="Proteomes" id="UP000054785"/>
    </source>
</evidence>
<dbReference type="RefSeq" id="WP_028387156.1">
    <property type="nucleotide sequence ID" value="NZ_CAAAHN010000003.1"/>
</dbReference>
<reference evidence="1 2" key="1">
    <citation type="submission" date="2015-11" db="EMBL/GenBank/DDBJ databases">
        <title>Genomic analysis of 38 Legionella species identifies large and diverse effector repertoires.</title>
        <authorList>
            <person name="Burstein D."/>
            <person name="Amaro F."/>
            <person name="Zusman T."/>
            <person name="Lifshitz Z."/>
            <person name="Cohen O."/>
            <person name="Gilbert J.A."/>
            <person name="Pupko T."/>
            <person name="Shuman H.A."/>
            <person name="Segal G."/>
        </authorList>
    </citation>
    <scope>NUCLEOTIDE SEQUENCE [LARGE SCALE GENOMIC DNA]</scope>
    <source>
        <strain evidence="1 2">ATCC 49504</strain>
    </source>
</reference>
<gene>
    <name evidence="1" type="ORF">Lgee_1747</name>
</gene>
<sequence length="165" mass="17016">MKGLSLGFMVAVAGVAMPLTGFASSDDLPAIAGTFNYQIKGDFNGPLGAGKVTETGVFQADGKGRITARAIANISTADLSSELFSGQSTYSCTYQSAGTPKISGLILVKCTRQQSGLPDQNVDFILTSPSLLGKLPTIQIQAQSGGSWGVLQVSGEAQRAALVNR</sequence>
<protein>
    <submittedName>
        <fullName evidence="1">Uncharacterized protein</fullName>
    </submittedName>
</protein>
<dbReference type="EMBL" id="LNYC01000070">
    <property type="protein sequence ID" value="KTC97426.1"/>
    <property type="molecule type" value="Genomic_DNA"/>
</dbReference>
<proteinExistence type="predicted"/>
<dbReference type="AlphaFoldDB" id="A0A0W0TPA0"/>
<dbReference type="OrthoDB" id="5651007at2"/>